<feature type="transmembrane region" description="Helical" evidence="1">
    <location>
        <begin position="46"/>
        <end position="69"/>
    </location>
</feature>
<keyword evidence="1" id="KW-1133">Transmembrane helix</keyword>
<proteinExistence type="predicted"/>
<reference evidence="2 3" key="1">
    <citation type="submission" date="2017-06" db="EMBL/GenBank/DDBJ databases">
        <title>Sequencing and comparative analysis of myxobacterial genomes.</title>
        <authorList>
            <person name="Rupp O."/>
            <person name="Goesmann A."/>
            <person name="Sogaard-Andersen L."/>
        </authorList>
    </citation>
    <scope>NUCLEOTIDE SEQUENCE [LARGE SCALE GENOMIC DNA]</scope>
    <source>
        <strain evidence="2 3">DSM 52655</strain>
    </source>
</reference>
<evidence type="ECO:0008006" key="4">
    <source>
        <dbReference type="Google" id="ProtNLM"/>
    </source>
</evidence>
<gene>
    <name evidence="2" type="ORF">CYFUS_007279</name>
</gene>
<organism evidence="2 3">
    <name type="scientific">Cystobacter fuscus</name>
    <dbReference type="NCBI Taxonomy" id="43"/>
    <lineage>
        <taxon>Bacteria</taxon>
        <taxon>Pseudomonadati</taxon>
        <taxon>Myxococcota</taxon>
        <taxon>Myxococcia</taxon>
        <taxon>Myxococcales</taxon>
        <taxon>Cystobacterineae</taxon>
        <taxon>Archangiaceae</taxon>
        <taxon>Cystobacter</taxon>
    </lineage>
</organism>
<accession>A0A250JD20</accession>
<keyword evidence="1" id="KW-0812">Transmembrane</keyword>
<name>A0A250JD20_9BACT</name>
<dbReference type="AlphaFoldDB" id="A0A250JD20"/>
<sequence length="191" mass="20014">MARMRLFVSRPAVLTVLLTVLVFAPLPAWSQWDEPSTVDPWLSSDKAAHFGVSAGLAVAGYAGGAFLFAAPEARWLTGAGLSLGVGVAKEFFDAGRGSIFSWKDLTWDVLGMATGLTLSWAVDRLFFQRDGAGRGAAMGPVREPALRVDGAGLPARMSFTLAVSPGGRGHPQGGPGNGRTVPVVLFLMGGW</sequence>
<dbReference type="EMBL" id="CP022098">
    <property type="protein sequence ID" value="ATB41809.1"/>
    <property type="molecule type" value="Genomic_DNA"/>
</dbReference>
<protein>
    <recommendedName>
        <fullName evidence="4">Lipoprotein</fullName>
    </recommendedName>
</protein>
<dbReference type="KEGG" id="cfus:CYFUS_007279"/>
<evidence type="ECO:0000313" key="2">
    <source>
        <dbReference type="EMBL" id="ATB41809.1"/>
    </source>
</evidence>
<evidence type="ECO:0000313" key="3">
    <source>
        <dbReference type="Proteomes" id="UP000217257"/>
    </source>
</evidence>
<keyword evidence="1" id="KW-0472">Membrane</keyword>
<evidence type="ECO:0000256" key="1">
    <source>
        <dbReference type="SAM" id="Phobius"/>
    </source>
</evidence>
<dbReference type="Proteomes" id="UP000217257">
    <property type="component" value="Chromosome"/>
</dbReference>